<dbReference type="Proteomes" id="UP000274458">
    <property type="component" value="Chromosome"/>
</dbReference>
<feature type="transmembrane region" description="Helical" evidence="10">
    <location>
        <begin position="199"/>
        <end position="216"/>
    </location>
</feature>
<protein>
    <recommendedName>
        <fullName evidence="9">Multidrug-efflux transporter</fullName>
    </recommendedName>
</protein>
<feature type="transmembrane region" description="Helical" evidence="10">
    <location>
        <begin position="53"/>
        <end position="72"/>
    </location>
</feature>
<feature type="transmembrane region" description="Helical" evidence="10">
    <location>
        <begin position="159"/>
        <end position="179"/>
    </location>
</feature>
<keyword evidence="3" id="KW-0050">Antiport</keyword>
<dbReference type="InterPro" id="IPR002528">
    <property type="entry name" value="MATE_fam"/>
</dbReference>
<feature type="transmembrane region" description="Helical" evidence="10">
    <location>
        <begin position="347"/>
        <end position="365"/>
    </location>
</feature>
<evidence type="ECO:0000256" key="6">
    <source>
        <dbReference type="ARBA" id="ARBA00022989"/>
    </source>
</evidence>
<dbReference type="Pfam" id="PF01554">
    <property type="entry name" value="MatE"/>
    <property type="match status" value="2"/>
</dbReference>
<dbReference type="RefSeq" id="WP_126071646.1">
    <property type="nucleotide sequence ID" value="NZ_CP026513.1"/>
</dbReference>
<dbReference type="GO" id="GO:0006811">
    <property type="term" value="P:monoatomic ion transport"/>
    <property type="evidence" value="ECO:0007669"/>
    <property type="project" value="UniProtKB-KW"/>
</dbReference>
<dbReference type="CDD" id="cd13131">
    <property type="entry name" value="MATE_NorM_like"/>
    <property type="match status" value="1"/>
</dbReference>
<keyword evidence="12" id="KW-1185">Reference proteome</keyword>
<reference evidence="11 12" key="1">
    <citation type="journal article" date="2018" name="Genome Biol. Evol.">
        <title>Partnering With a Pest: Genomes of Hemlock Woolly Adelgid Symbionts Reveal Atypical Nutritional Provisioning Patterns in Dual-Obligate Bacteria.</title>
        <authorList>
            <person name="Weglarz K.M."/>
            <person name="Havill N.P."/>
            <person name="Burke G.R."/>
            <person name="von Dohlen C.D."/>
        </authorList>
    </citation>
    <scope>NUCLEOTIDE SEQUENCE [LARGE SCALE GENOMIC DNA]</scope>
    <source>
        <strain evidence="11">ENA</strain>
    </source>
</reference>
<dbReference type="GO" id="GO:0015297">
    <property type="term" value="F:antiporter activity"/>
    <property type="evidence" value="ECO:0007669"/>
    <property type="project" value="UniProtKB-KW"/>
</dbReference>
<keyword evidence="8 10" id="KW-0472">Membrane</keyword>
<dbReference type="GO" id="GO:0042910">
    <property type="term" value="F:xenobiotic transmembrane transporter activity"/>
    <property type="evidence" value="ECO:0007669"/>
    <property type="project" value="InterPro"/>
</dbReference>
<dbReference type="PANTHER" id="PTHR43298:SF2">
    <property type="entry name" value="FMN_FAD EXPORTER YEEO-RELATED"/>
    <property type="match status" value="1"/>
</dbReference>
<dbReference type="OrthoDB" id="9780160at2"/>
<proteinExistence type="predicted"/>
<feature type="transmembrane region" description="Helical" evidence="10">
    <location>
        <begin position="312"/>
        <end position="335"/>
    </location>
</feature>
<evidence type="ECO:0000256" key="3">
    <source>
        <dbReference type="ARBA" id="ARBA00022449"/>
    </source>
</evidence>
<feature type="transmembrane region" description="Helical" evidence="10">
    <location>
        <begin position="419"/>
        <end position="440"/>
    </location>
</feature>
<dbReference type="InterPro" id="IPR048279">
    <property type="entry name" value="MdtK-like"/>
</dbReference>
<evidence type="ECO:0000256" key="5">
    <source>
        <dbReference type="ARBA" id="ARBA00022692"/>
    </source>
</evidence>
<dbReference type="NCBIfam" id="TIGR00797">
    <property type="entry name" value="matE"/>
    <property type="match status" value="1"/>
</dbReference>
<feature type="transmembrane region" description="Helical" evidence="10">
    <location>
        <begin position="92"/>
        <end position="116"/>
    </location>
</feature>
<evidence type="ECO:0000256" key="7">
    <source>
        <dbReference type="ARBA" id="ARBA00023065"/>
    </source>
</evidence>
<feature type="transmembrane region" description="Helical" evidence="10">
    <location>
        <begin position="275"/>
        <end position="300"/>
    </location>
</feature>
<evidence type="ECO:0000313" key="12">
    <source>
        <dbReference type="Proteomes" id="UP000274458"/>
    </source>
</evidence>
<comment type="subcellular location">
    <subcellularLocation>
        <location evidence="1">Cell inner membrane</location>
        <topology evidence="1">Multi-pass membrane protein</topology>
    </subcellularLocation>
</comment>
<evidence type="ECO:0000256" key="4">
    <source>
        <dbReference type="ARBA" id="ARBA00022475"/>
    </source>
</evidence>
<name>A0A3S9J815_9ENTR</name>
<dbReference type="KEGG" id="aade:C3B56_00288"/>
<dbReference type="PANTHER" id="PTHR43298">
    <property type="entry name" value="MULTIDRUG RESISTANCE PROTEIN NORM-RELATED"/>
    <property type="match status" value="1"/>
</dbReference>
<evidence type="ECO:0000313" key="11">
    <source>
        <dbReference type="EMBL" id="AZP36372.1"/>
    </source>
</evidence>
<feature type="transmembrane region" description="Helical" evidence="10">
    <location>
        <begin position="242"/>
        <end position="263"/>
    </location>
</feature>
<keyword evidence="5 10" id="KW-0812">Transmembrane</keyword>
<organism evidence="11 12">
    <name type="scientific">Candidatus Annandia adelgestsuga</name>
    <dbReference type="NCBI Taxonomy" id="1302411"/>
    <lineage>
        <taxon>Bacteria</taxon>
        <taxon>Pseudomonadati</taxon>
        <taxon>Pseudomonadota</taxon>
        <taxon>Gammaproteobacteria</taxon>
        <taxon>Enterobacterales</taxon>
        <taxon>Enterobacteriaceae</taxon>
        <taxon>Candidatus Annandia</taxon>
    </lineage>
</organism>
<feature type="transmembrane region" description="Helical" evidence="10">
    <location>
        <begin position="386"/>
        <end position="407"/>
    </location>
</feature>
<keyword evidence="4" id="KW-1003">Cell membrane</keyword>
<dbReference type="GO" id="GO:0005886">
    <property type="term" value="C:plasma membrane"/>
    <property type="evidence" value="ECO:0007669"/>
    <property type="project" value="UniProtKB-SubCell"/>
</dbReference>
<gene>
    <name evidence="11" type="primary">mdtK</name>
    <name evidence="11" type="ORF">C3B56_00288</name>
</gene>
<dbReference type="PIRSF" id="PIRSF006603">
    <property type="entry name" value="DinF"/>
    <property type="match status" value="1"/>
</dbReference>
<evidence type="ECO:0000256" key="10">
    <source>
        <dbReference type="SAM" id="Phobius"/>
    </source>
</evidence>
<feature type="transmembrane region" description="Helical" evidence="10">
    <location>
        <begin position="128"/>
        <end position="147"/>
    </location>
</feature>
<evidence type="ECO:0000256" key="9">
    <source>
        <dbReference type="ARBA" id="ARBA00031636"/>
    </source>
</evidence>
<sequence length="455" mass="51507">MNIFLIEIRKIVTLSIPVIFAQLSQTAIGITNTIMASNAGTTDIAAIAIGSSIWIPIVLFGHGLLLPVTPIISKFYGSKKFKLIRYYISQAYWFATLISIFMILIILNSSYIINFMHHINSVLEKKSLEYLKILVFGVPAYLYFQVIKNQFEGISKTTPNMIIGFLGFLLNIPINYIFINGYYFIPKLGGIGCGLTTVLIYWIMFISLRIWMFIFYEEKKINNYKIIFPNINIIYKLIKKGFPIALSLFFEVTLFALVALFISPMGVIEVTGHQIALNFSSLIFVVPLSISTSATIRIGFHLGRGATNLAKISSLAAQFVGFLTTILVIPIIILYRYKIASFYNSNTIIINLASELMLITSVYHFSDSIQVINNGILRGYQDTKSIFIITFFSYWILGLPLGYILSLTNIIIPPLGPKGFWYGFIIGLTSSAIMMTYHIYKLQNFPVSKKYYKKK</sequence>
<evidence type="ECO:0000256" key="1">
    <source>
        <dbReference type="ARBA" id="ARBA00004429"/>
    </source>
</evidence>
<keyword evidence="2" id="KW-0813">Transport</keyword>
<accession>A0A3S9J815</accession>
<evidence type="ECO:0000256" key="2">
    <source>
        <dbReference type="ARBA" id="ARBA00022448"/>
    </source>
</evidence>
<dbReference type="EMBL" id="CP026513">
    <property type="protein sequence ID" value="AZP36372.1"/>
    <property type="molecule type" value="Genomic_DNA"/>
</dbReference>
<keyword evidence="7" id="KW-0406">Ion transport</keyword>
<dbReference type="AlphaFoldDB" id="A0A3S9J815"/>
<dbReference type="InterPro" id="IPR050222">
    <property type="entry name" value="MATE_MdtK"/>
</dbReference>
<evidence type="ECO:0000256" key="8">
    <source>
        <dbReference type="ARBA" id="ARBA00023136"/>
    </source>
</evidence>
<keyword evidence="6 10" id="KW-1133">Transmembrane helix</keyword>